<evidence type="ECO:0000313" key="6">
    <source>
        <dbReference type="Proteomes" id="UP000078343"/>
    </source>
</evidence>
<feature type="region of interest" description="Disordered" evidence="3">
    <location>
        <begin position="460"/>
        <end position="532"/>
    </location>
</feature>
<dbReference type="Proteomes" id="UP000078343">
    <property type="component" value="Unassembled WGS sequence"/>
</dbReference>
<sequence>MSKVKSKSAPAVGPKAGVLSKVKGAAVAKPSQTVKAKSKVIAKEVAAKEQKKDKKNKNVPVKEPTPEPESSSEEESEDSASSEEESESEDGAKPNRANGVKIQEEDDSEGDSSDESDSDASSEDEAPKVNGSAAKAKPAADTSESEEEDDEESSEEESDEEEKLAAKGTKKGGAAVKKEEDESEESSDESESEEEAAAPKATKTTKTKDVKPAGAKAAAESSDEDADDSDESSDESEESEESADEEVEAKPAKRKAEDVEAPAAKKTKVEEDGSRGSNLFVGNLSWNVDEEWLKSEFEEFGELSGVRLITQREDGRSKGYGYVEFVNAADAAKAHAAKQGYELDGRVMNVDFANKKPDAGEKQEKRRQSYGDQLSEPSDTLFLGNLSFEITEDDVYNIFAPYGTPTGVRIPTDRETGNVKGYGYVTFATLDEAKSALEGAQGSYVKNRPLRVDYAQPRQQNVDAPARGGGFGGFGGRGGRGGPRGGRGGSRDFGGRGGRGGRGGPRGGARGGRGGTTNRGGFGDFSGKKTTF</sequence>
<evidence type="ECO:0000256" key="1">
    <source>
        <dbReference type="ARBA" id="ARBA00022884"/>
    </source>
</evidence>
<evidence type="ECO:0000313" key="5">
    <source>
        <dbReference type="EMBL" id="OAP57131.1"/>
    </source>
</evidence>
<dbReference type="SMART" id="SM00360">
    <property type="entry name" value="RRM"/>
    <property type="match status" value="2"/>
</dbReference>
<dbReference type="RefSeq" id="XP_018690498.1">
    <property type="nucleotide sequence ID" value="XM_018839377.1"/>
</dbReference>
<feature type="region of interest" description="Disordered" evidence="3">
    <location>
        <begin position="1"/>
        <end position="281"/>
    </location>
</feature>
<feature type="compositionally biased region" description="Basic and acidic residues" evidence="3">
    <location>
        <begin position="41"/>
        <end position="52"/>
    </location>
</feature>
<dbReference type="Gene3D" id="3.30.70.330">
    <property type="match status" value="2"/>
</dbReference>
<dbReference type="PROSITE" id="PS50102">
    <property type="entry name" value="RRM"/>
    <property type="match status" value="2"/>
</dbReference>
<organism evidence="5 6">
    <name type="scientific">Fonsecaea erecta</name>
    <dbReference type="NCBI Taxonomy" id="1367422"/>
    <lineage>
        <taxon>Eukaryota</taxon>
        <taxon>Fungi</taxon>
        <taxon>Dikarya</taxon>
        <taxon>Ascomycota</taxon>
        <taxon>Pezizomycotina</taxon>
        <taxon>Eurotiomycetes</taxon>
        <taxon>Chaetothyriomycetidae</taxon>
        <taxon>Chaetothyriales</taxon>
        <taxon>Herpotrichiellaceae</taxon>
        <taxon>Fonsecaea</taxon>
    </lineage>
</organism>
<feature type="compositionally biased region" description="Basic and acidic residues" evidence="3">
    <location>
        <begin position="354"/>
        <end position="369"/>
    </location>
</feature>
<feature type="compositionally biased region" description="Acidic residues" evidence="3">
    <location>
        <begin position="70"/>
        <end position="89"/>
    </location>
</feature>
<feature type="compositionally biased region" description="Gly residues" evidence="3">
    <location>
        <begin position="467"/>
        <end position="488"/>
    </location>
</feature>
<accession>A0A178ZCC1</accession>
<dbReference type="AlphaFoldDB" id="A0A178ZCC1"/>
<evidence type="ECO:0000256" key="3">
    <source>
        <dbReference type="SAM" id="MobiDB-lite"/>
    </source>
</evidence>
<reference evidence="5 6" key="1">
    <citation type="submission" date="2016-04" db="EMBL/GenBank/DDBJ databases">
        <title>Draft genome of Fonsecaea erecta CBS 125763.</title>
        <authorList>
            <person name="Weiss V.A."/>
            <person name="Vicente V.A."/>
            <person name="Raittz R.T."/>
            <person name="Moreno L.F."/>
            <person name="De Souza E.M."/>
            <person name="Pedrosa F.O."/>
            <person name="Steffens M.B."/>
            <person name="Faoro H."/>
            <person name="Tadra-Sfeir M.Z."/>
            <person name="Najafzadeh M.J."/>
            <person name="Felipe M.S."/>
            <person name="Teixeira M."/>
            <person name="Sun J."/>
            <person name="Xi L."/>
            <person name="Gomes R."/>
            <person name="De Azevedo C.M."/>
            <person name="Salgado C.G."/>
            <person name="Da Silva M.B."/>
            <person name="Nascimento M.F."/>
            <person name="Queiroz-Telles F."/>
            <person name="Attili D.S."/>
            <person name="Gorbushina A."/>
        </authorList>
    </citation>
    <scope>NUCLEOTIDE SEQUENCE [LARGE SCALE GENOMIC DNA]</scope>
    <source>
        <strain evidence="5 6">CBS 125763</strain>
    </source>
</reference>
<dbReference type="InterPro" id="IPR000504">
    <property type="entry name" value="RRM_dom"/>
</dbReference>
<feature type="compositionally biased region" description="Acidic residues" evidence="3">
    <location>
        <begin position="181"/>
        <end position="196"/>
    </location>
</feature>
<feature type="compositionally biased region" description="Basic and acidic residues" evidence="3">
    <location>
        <begin position="248"/>
        <end position="258"/>
    </location>
</feature>
<dbReference type="InterPro" id="IPR012677">
    <property type="entry name" value="Nucleotide-bd_a/b_plait_sf"/>
</dbReference>
<dbReference type="SUPFAM" id="SSF54928">
    <property type="entry name" value="RNA-binding domain, RBD"/>
    <property type="match status" value="2"/>
</dbReference>
<feature type="domain" description="RRM" evidence="4">
    <location>
        <begin position="277"/>
        <end position="355"/>
    </location>
</feature>
<dbReference type="EMBL" id="LVYI01000007">
    <property type="protein sequence ID" value="OAP57131.1"/>
    <property type="molecule type" value="Genomic_DNA"/>
</dbReference>
<evidence type="ECO:0000259" key="4">
    <source>
        <dbReference type="PROSITE" id="PS50102"/>
    </source>
</evidence>
<dbReference type="GeneID" id="30012036"/>
<comment type="caution">
    <text evidence="5">The sequence shown here is derived from an EMBL/GenBank/DDBJ whole genome shotgun (WGS) entry which is preliminary data.</text>
</comment>
<dbReference type="InterPro" id="IPR035979">
    <property type="entry name" value="RBD_domain_sf"/>
</dbReference>
<proteinExistence type="predicted"/>
<gene>
    <name evidence="5" type="ORF">AYL99_07868</name>
</gene>
<feature type="region of interest" description="Disordered" evidence="3">
    <location>
        <begin position="354"/>
        <end position="376"/>
    </location>
</feature>
<dbReference type="PANTHER" id="PTHR48027">
    <property type="entry name" value="HETEROGENEOUS NUCLEAR RIBONUCLEOPROTEIN 87F-RELATED"/>
    <property type="match status" value="1"/>
</dbReference>
<feature type="compositionally biased region" description="Acidic residues" evidence="3">
    <location>
        <begin position="221"/>
        <end position="247"/>
    </location>
</feature>
<protein>
    <recommendedName>
        <fullName evidence="4">RRM domain-containing protein</fullName>
    </recommendedName>
</protein>
<feature type="domain" description="RRM" evidence="4">
    <location>
        <begin position="379"/>
        <end position="457"/>
    </location>
</feature>
<dbReference type="Pfam" id="PF00076">
    <property type="entry name" value="RRM_1"/>
    <property type="match status" value="2"/>
</dbReference>
<dbReference type="STRING" id="1367422.A0A178ZCC1"/>
<keyword evidence="6" id="KW-1185">Reference proteome</keyword>
<feature type="compositionally biased region" description="Acidic residues" evidence="3">
    <location>
        <begin position="104"/>
        <end position="124"/>
    </location>
</feature>
<evidence type="ECO:0000256" key="2">
    <source>
        <dbReference type="PROSITE-ProRule" id="PRU00176"/>
    </source>
</evidence>
<feature type="compositionally biased region" description="Gly residues" evidence="3">
    <location>
        <begin position="495"/>
        <end position="524"/>
    </location>
</feature>
<dbReference type="InterPro" id="IPR052462">
    <property type="entry name" value="SLIRP/GR-RBP-like"/>
</dbReference>
<name>A0A178ZCC1_9EURO</name>
<feature type="compositionally biased region" description="Acidic residues" evidence="3">
    <location>
        <begin position="143"/>
        <end position="162"/>
    </location>
</feature>
<dbReference type="GO" id="GO:0003723">
    <property type="term" value="F:RNA binding"/>
    <property type="evidence" value="ECO:0007669"/>
    <property type="project" value="UniProtKB-UniRule"/>
</dbReference>
<keyword evidence="1 2" id="KW-0694">RNA-binding</keyword>
<dbReference type="OrthoDB" id="439808at2759"/>